<accession>A0ABW2DG97</accession>
<evidence type="ECO:0000259" key="7">
    <source>
        <dbReference type="PROSITE" id="PS50113"/>
    </source>
</evidence>
<dbReference type="PRINTS" id="PR00344">
    <property type="entry name" value="BCTRLSENSOR"/>
</dbReference>
<keyword evidence="4" id="KW-0808">Transferase</keyword>
<dbReference type="InterPro" id="IPR005467">
    <property type="entry name" value="His_kinase_dom"/>
</dbReference>
<evidence type="ECO:0000256" key="2">
    <source>
        <dbReference type="ARBA" id="ARBA00012438"/>
    </source>
</evidence>
<evidence type="ECO:0000256" key="4">
    <source>
        <dbReference type="ARBA" id="ARBA00022679"/>
    </source>
</evidence>
<keyword evidence="9" id="KW-1185">Reference proteome</keyword>
<evidence type="ECO:0000256" key="5">
    <source>
        <dbReference type="ARBA" id="ARBA00022777"/>
    </source>
</evidence>
<dbReference type="SUPFAM" id="SSF55785">
    <property type="entry name" value="PYP-like sensor domain (PAS domain)"/>
    <property type="match status" value="2"/>
</dbReference>
<comment type="catalytic activity">
    <reaction evidence="1">
        <text>ATP + protein L-histidine = ADP + protein N-phospho-L-histidine.</text>
        <dbReference type="EC" id="2.7.13.3"/>
    </reaction>
</comment>
<evidence type="ECO:0000313" key="8">
    <source>
        <dbReference type="EMBL" id="MFC6996907.1"/>
    </source>
</evidence>
<evidence type="ECO:0000256" key="3">
    <source>
        <dbReference type="ARBA" id="ARBA00022553"/>
    </source>
</evidence>
<dbReference type="Pfam" id="PF08448">
    <property type="entry name" value="PAS_4"/>
    <property type="match status" value="1"/>
</dbReference>
<dbReference type="SMART" id="SM00387">
    <property type="entry name" value="HATPase_c"/>
    <property type="match status" value="1"/>
</dbReference>
<dbReference type="Pfam" id="PF02518">
    <property type="entry name" value="HATPase_c"/>
    <property type="match status" value="1"/>
</dbReference>
<dbReference type="InterPro" id="IPR036890">
    <property type="entry name" value="HATPase_C_sf"/>
</dbReference>
<dbReference type="Gene3D" id="3.30.450.40">
    <property type="match status" value="1"/>
</dbReference>
<comment type="caution">
    <text evidence="8">The sequence shown here is derived from an EMBL/GenBank/DDBJ whole genome shotgun (WGS) entry which is preliminary data.</text>
</comment>
<keyword evidence="5" id="KW-0418">Kinase</keyword>
<dbReference type="PANTHER" id="PTHR43304:SF1">
    <property type="entry name" value="PAC DOMAIN-CONTAINING PROTEIN"/>
    <property type="match status" value="1"/>
</dbReference>
<dbReference type="SUPFAM" id="SSF47384">
    <property type="entry name" value="Homodimeric domain of signal transducing histidine kinase"/>
    <property type="match status" value="1"/>
</dbReference>
<dbReference type="InterPro" id="IPR003594">
    <property type="entry name" value="HATPase_dom"/>
</dbReference>
<proteinExistence type="predicted"/>
<dbReference type="InterPro" id="IPR052162">
    <property type="entry name" value="Sensor_kinase/Photoreceptor"/>
</dbReference>
<evidence type="ECO:0000259" key="6">
    <source>
        <dbReference type="PROSITE" id="PS50109"/>
    </source>
</evidence>
<dbReference type="InterPro" id="IPR004358">
    <property type="entry name" value="Sig_transdc_His_kin-like_C"/>
</dbReference>
<dbReference type="InterPro" id="IPR000700">
    <property type="entry name" value="PAS-assoc_C"/>
</dbReference>
<dbReference type="PROSITE" id="PS50109">
    <property type="entry name" value="HIS_KIN"/>
    <property type="match status" value="1"/>
</dbReference>
<dbReference type="NCBIfam" id="TIGR00229">
    <property type="entry name" value="sensory_box"/>
    <property type="match status" value="1"/>
</dbReference>
<dbReference type="EMBL" id="JBHSYQ010000003">
    <property type="protein sequence ID" value="MFC6996907.1"/>
    <property type="molecule type" value="Genomic_DNA"/>
</dbReference>
<dbReference type="Gene3D" id="3.30.565.10">
    <property type="entry name" value="Histidine kinase-like ATPase, C-terminal domain"/>
    <property type="match status" value="1"/>
</dbReference>
<organism evidence="8 9">
    <name type="scientific">Rufibacter roseus</name>
    <dbReference type="NCBI Taxonomy" id="1567108"/>
    <lineage>
        <taxon>Bacteria</taxon>
        <taxon>Pseudomonadati</taxon>
        <taxon>Bacteroidota</taxon>
        <taxon>Cytophagia</taxon>
        <taxon>Cytophagales</taxon>
        <taxon>Hymenobacteraceae</taxon>
        <taxon>Rufibacter</taxon>
    </lineage>
</organism>
<gene>
    <name evidence="8" type="ORF">ACFQHR_04685</name>
</gene>
<keyword evidence="3" id="KW-0597">Phosphoprotein</keyword>
<evidence type="ECO:0000313" key="9">
    <source>
        <dbReference type="Proteomes" id="UP001596405"/>
    </source>
</evidence>
<dbReference type="RefSeq" id="WP_239693423.1">
    <property type="nucleotide sequence ID" value="NZ_JBHSYQ010000003.1"/>
</dbReference>
<keyword evidence="8" id="KW-0547">Nucleotide-binding</keyword>
<dbReference type="GO" id="GO:0005524">
    <property type="term" value="F:ATP binding"/>
    <property type="evidence" value="ECO:0007669"/>
    <property type="project" value="UniProtKB-KW"/>
</dbReference>
<dbReference type="InterPro" id="IPR036097">
    <property type="entry name" value="HisK_dim/P_sf"/>
</dbReference>
<dbReference type="InterPro" id="IPR013656">
    <property type="entry name" value="PAS_4"/>
</dbReference>
<dbReference type="PANTHER" id="PTHR43304">
    <property type="entry name" value="PHYTOCHROME-LIKE PROTEIN CPH1"/>
    <property type="match status" value="1"/>
</dbReference>
<protein>
    <recommendedName>
        <fullName evidence="2">histidine kinase</fullName>
        <ecNumber evidence="2">2.7.13.3</ecNumber>
    </recommendedName>
</protein>
<dbReference type="PROSITE" id="PS50113">
    <property type="entry name" value="PAC"/>
    <property type="match status" value="1"/>
</dbReference>
<name>A0ABW2DG97_9BACT</name>
<dbReference type="CDD" id="cd00130">
    <property type="entry name" value="PAS"/>
    <property type="match status" value="1"/>
</dbReference>
<dbReference type="InterPro" id="IPR029016">
    <property type="entry name" value="GAF-like_dom_sf"/>
</dbReference>
<dbReference type="EC" id="2.7.13.3" evidence="2"/>
<evidence type="ECO:0000256" key="1">
    <source>
        <dbReference type="ARBA" id="ARBA00000085"/>
    </source>
</evidence>
<dbReference type="InterPro" id="IPR035965">
    <property type="entry name" value="PAS-like_dom_sf"/>
</dbReference>
<feature type="domain" description="Histidine kinase" evidence="6">
    <location>
        <begin position="491"/>
        <end position="706"/>
    </location>
</feature>
<reference evidence="9" key="1">
    <citation type="journal article" date="2019" name="Int. J. Syst. Evol. Microbiol.">
        <title>The Global Catalogue of Microorganisms (GCM) 10K type strain sequencing project: providing services to taxonomists for standard genome sequencing and annotation.</title>
        <authorList>
            <consortium name="The Broad Institute Genomics Platform"/>
            <consortium name="The Broad Institute Genome Sequencing Center for Infectious Disease"/>
            <person name="Wu L."/>
            <person name="Ma J."/>
        </authorList>
    </citation>
    <scope>NUCLEOTIDE SEQUENCE [LARGE SCALE GENOMIC DNA]</scope>
    <source>
        <strain evidence="9">CGMCC 4.7393</strain>
    </source>
</reference>
<dbReference type="InterPro" id="IPR000014">
    <property type="entry name" value="PAS"/>
</dbReference>
<dbReference type="Proteomes" id="UP001596405">
    <property type="component" value="Unassembled WGS sequence"/>
</dbReference>
<keyword evidence="8" id="KW-0067">ATP-binding</keyword>
<sequence>MSNTPSANSSSDSLNIFQGGGEMGALMRSYDWESHPLGNPSGWPHSLKSNVRLLLNSGFPMFIWWSKELYSFHNDAYLPALGTKHPSALGTPAREVWAEIWEEIGNIAHSIMNGGEPFYAEGLKLFLRRQGFAEETYWTFSYSPAFNDAGEVDGVFCACHEVTSTILGQRRLTTLREISDMMSQVQVLEEACQSICAILNQNQSDVPFSQIYLLNSSGTEARLLGASGVLAEKAVSVVPLTSEGAVGQWPLKRVYDSKQMQVVKHLEGAFAPSEGQLEQAQVKQAVILPILRPGHDQVLGFFVAGISEFLSYDIGYQNFHELIVGQVATTIASIESKEQAARQQQELLNLFQQAPVAICVLRGSNHVIELANPGICELWGKTLEDVLGKPVLEALPEVKDQGIKELLDSVFYTGVPYVNNELPVILERNGKMETVYFNFVYQPMRDRWGNITGIIAVAVGVNEQVEARHEIESMNTELRAINADLDNFVYSASHDLKAPISNIEGLMETLVEFLPKEIQQQDAVQEVLSMITASVGRFKRAVADLTEVAKIQREAGEDVASIDLAEVVEDVQLDFKNMIQASNAQITTTFAPDSTVKFSAKNVRSIVYNLFSNALKYRANDRTPTIEITTEHEPKYVVLTVADNGLGIRPEEQHKIFSMFKRLHDHVEGTGIGLYIVKRIIENAGGKIEVESQEGVGTTFKVYFKR</sequence>
<dbReference type="Gene3D" id="3.30.450.20">
    <property type="entry name" value="PAS domain"/>
    <property type="match status" value="2"/>
</dbReference>
<dbReference type="CDD" id="cd00082">
    <property type="entry name" value="HisKA"/>
    <property type="match status" value="1"/>
</dbReference>
<dbReference type="SMART" id="SM00388">
    <property type="entry name" value="HisKA"/>
    <property type="match status" value="1"/>
</dbReference>
<dbReference type="Gene3D" id="1.10.287.130">
    <property type="match status" value="1"/>
</dbReference>
<feature type="domain" description="PAC" evidence="7">
    <location>
        <begin position="418"/>
        <end position="473"/>
    </location>
</feature>
<dbReference type="InterPro" id="IPR003661">
    <property type="entry name" value="HisK_dim/P_dom"/>
</dbReference>
<dbReference type="SMART" id="SM00091">
    <property type="entry name" value="PAS"/>
    <property type="match status" value="1"/>
</dbReference>
<dbReference type="SUPFAM" id="SSF55874">
    <property type="entry name" value="ATPase domain of HSP90 chaperone/DNA topoisomerase II/histidine kinase"/>
    <property type="match status" value="1"/>
</dbReference>
<dbReference type="SUPFAM" id="SSF55781">
    <property type="entry name" value="GAF domain-like"/>
    <property type="match status" value="1"/>
</dbReference>